<reference evidence="2" key="1">
    <citation type="submission" date="2018-07" db="EMBL/GenBank/DDBJ databases">
        <title>Genome assembly of strain Ka43.</title>
        <authorList>
            <person name="Kukolya J."/>
            <person name="Nagy I."/>
            <person name="Horvath B."/>
            <person name="Toth A."/>
        </authorList>
    </citation>
    <scope>NUCLEOTIDE SEQUENCE</scope>
    <source>
        <strain evidence="2">KB43</strain>
    </source>
</reference>
<dbReference type="Proteomes" id="UP000652567">
    <property type="component" value="Unassembled WGS sequence"/>
</dbReference>
<keyword evidence="1" id="KW-1133">Transmembrane helix</keyword>
<organism evidence="2 3">
    <name type="scientific">Cellvibrio polysaccharolyticus</name>
    <dbReference type="NCBI Taxonomy" id="2082724"/>
    <lineage>
        <taxon>Bacteria</taxon>
        <taxon>Pseudomonadati</taxon>
        <taxon>Pseudomonadota</taxon>
        <taxon>Gammaproteobacteria</taxon>
        <taxon>Cellvibrionales</taxon>
        <taxon>Cellvibrionaceae</taxon>
        <taxon>Cellvibrio</taxon>
    </lineage>
</organism>
<keyword evidence="1" id="KW-0472">Membrane</keyword>
<keyword evidence="1" id="KW-0812">Transmembrane</keyword>
<accession>A0A928V569</accession>
<dbReference type="EMBL" id="PRDL01000001">
    <property type="protein sequence ID" value="MBE8718068.1"/>
    <property type="molecule type" value="Genomic_DNA"/>
</dbReference>
<evidence type="ECO:0000313" key="3">
    <source>
        <dbReference type="Proteomes" id="UP000652567"/>
    </source>
</evidence>
<feature type="transmembrane region" description="Helical" evidence="1">
    <location>
        <begin position="12"/>
        <end position="31"/>
    </location>
</feature>
<evidence type="ECO:0000313" key="2">
    <source>
        <dbReference type="EMBL" id="MBE8718068.1"/>
    </source>
</evidence>
<dbReference type="AlphaFoldDB" id="A0A928V569"/>
<comment type="caution">
    <text evidence="2">The sequence shown here is derived from an EMBL/GenBank/DDBJ whole genome shotgun (WGS) entry which is preliminary data.</text>
</comment>
<evidence type="ECO:0000256" key="1">
    <source>
        <dbReference type="SAM" id="Phobius"/>
    </source>
</evidence>
<keyword evidence="3" id="KW-1185">Reference proteome</keyword>
<evidence type="ECO:0008006" key="4">
    <source>
        <dbReference type="Google" id="ProtNLM"/>
    </source>
</evidence>
<dbReference type="InterPro" id="IPR009883">
    <property type="entry name" value="YgfX"/>
</dbReference>
<name>A0A928V569_9GAMM</name>
<proteinExistence type="predicted"/>
<dbReference type="Pfam" id="PF07254">
    <property type="entry name" value="Cpta_toxin"/>
    <property type="match status" value="1"/>
</dbReference>
<protein>
    <recommendedName>
        <fullName evidence="4">Toxin CptA</fullName>
    </recommendedName>
</protein>
<sequence>MAIVSALGVSWQSLLLVIVYAGMCLAHWIYFRRWQRQQQGILEMRSDTWCWQQNMTTTASHDWRIVDDVVVWSWLIVLPLGNIATGQRKRLVILPDSATADNQRKLRVYLKTRYWKSSSRHQ</sequence>
<gene>
    <name evidence="2" type="ORF">C4F51_12815</name>
</gene>